<proteinExistence type="inferred from homology"/>
<comment type="caution">
    <text evidence="5">The sequence shown here is derived from an EMBL/GenBank/DDBJ whole genome shotgun (WGS) entry which is preliminary data.</text>
</comment>
<name>A0AAD7K2S7_9AGAR</name>
<dbReference type="InterPro" id="IPR001911">
    <property type="entry name" value="Ribosomal_bS21"/>
</dbReference>
<evidence type="ECO:0000313" key="5">
    <source>
        <dbReference type="EMBL" id="KAJ7774651.1"/>
    </source>
</evidence>
<dbReference type="GO" id="GO:0005763">
    <property type="term" value="C:mitochondrial small ribosomal subunit"/>
    <property type="evidence" value="ECO:0007669"/>
    <property type="project" value="TreeGrafter"/>
</dbReference>
<comment type="similarity">
    <text evidence="1">Belongs to the bacterial ribosomal protein bS21 family.</text>
</comment>
<keyword evidence="3" id="KW-0687">Ribonucleoprotein</keyword>
<keyword evidence="6" id="KW-1185">Reference proteome</keyword>
<protein>
    <submittedName>
        <fullName evidence="5">Uncharacterized protein</fullName>
    </submittedName>
</protein>
<feature type="compositionally biased region" description="Polar residues" evidence="4">
    <location>
        <begin position="52"/>
        <end position="61"/>
    </location>
</feature>
<dbReference type="PANTHER" id="PTHR41237:SF1">
    <property type="entry name" value="SMALL RIBOSOMAL SUBUNIT PROTEIN BS21M"/>
    <property type="match status" value="1"/>
</dbReference>
<dbReference type="GO" id="GO:0070124">
    <property type="term" value="P:mitochondrial translational initiation"/>
    <property type="evidence" value="ECO:0007669"/>
    <property type="project" value="TreeGrafter"/>
</dbReference>
<gene>
    <name evidence="5" type="ORF">DFH07DRAFT_106957</name>
</gene>
<reference evidence="5" key="1">
    <citation type="submission" date="2023-03" db="EMBL/GenBank/DDBJ databases">
        <title>Massive genome expansion in bonnet fungi (Mycena s.s.) driven by repeated elements and novel gene families across ecological guilds.</title>
        <authorList>
            <consortium name="Lawrence Berkeley National Laboratory"/>
            <person name="Harder C.B."/>
            <person name="Miyauchi S."/>
            <person name="Viragh M."/>
            <person name="Kuo A."/>
            <person name="Thoen E."/>
            <person name="Andreopoulos B."/>
            <person name="Lu D."/>
            <person name="Skrede I."/>
            <person name="Drula E."/>
            <person name="Henrissat B."/>
            <person name="Morin E."/>
            <person name="Kohler A."/>
            <person name="Barry K."/>
            <person name="LaButti K."/>
            <person name="Morin E."/>
            <person name="Salamov A."/>
            <person name="Lipzen A."/>
            <person name="Mereny Z."/>
            <person name="Hegedus B."/>
            <person name="Baldrian P."/>
            <person name="Stursova M."/>
            <person name="Weitz H."/>
            <person name="Taylor A."/>
            <person name="Grigoriev I.V."/>
            <person name="Nagy L.G."/>
            <person name="Martin F."/>
            <person name="Kauserud H."/>
        </authorList>
    </citation>
    <scope>NUCLEOTIDE SEQUENCE</scope>
    <source>
        <strain evidence="5">CBHHK188m</strain>
    </source>
</reference>
<dbReference type="EMBL" id="JARJLG010000015">
    <property type="protein sequence ID" value="KAJ7774651.1"/>
    <property type="molecule type" value="Genomic_DNA"/>
</dbReference>
<dbReference type="AlphaFoldDB" id="A0AAD7K2S7"/>
<accession>A0AAD7K2S7</accession>
<organism evidence="5 6">
    <name type="scientific">Mycena maculata</name>
    <dbReference type="NCBI Taxonomy" id="230809"/>
    <lineage>
        <taxon>Eukaryota</taxon>
        <taxon>Fungi</taxon>
        <taxon>Dikarya</taxon>
        <taxon>Basidiomycota</taxon>
        <taxon>Agaricomycotina</taxon>
        <taxon>Agaricomycetes</taxon>
        <taxon>Agaricomycetidae</taxon>
        <taxon>Agaricales</taxon>
        <taxon>Marasmiineae</taxon>
        <taxon>Mycenaceae</taxon>
        <taxon>Mycena</taxon>
    </lineage>
</organism>
<dbReference type="GO" id="GO:0003735">
    <property type="term" value="F:structural constituent of ribosome"/>
    <property type="evidence" value="ECO:0007669"/>
    <property type="project" value="InterPro"/>
</dbReference>
<dbReference type="Proteomes" id="UP001215280">
    <property type="component" value="Unassembled WGS sequence"/>
</dbReference>
<dbReference type="InterPro" id="IPR052837">
    <property type="entry name" value="Mitoribosomal_bS21"/>
</dbReference>
<evidence type="ECO:0000313" key="6">
    <source>
        <dbReference type="Proteomes" id="UP001215280"/>
    </source>
</evidence>
<evidence type="ECO:0000256" key="2">
    <source>
        <dbReference type="ARBA" id="ARBA00022980"/>
    </source>
</evidence>
<evidence type="ECO:0000256" key="1">
    <source>
        <dbReference type="ARBA" id="ARBA00006640"/>
    </source>
</evidence>
<dbReference type="Pfam" id="PF01165">
    <property type="entry name" value="Ribosomal_S21"/>
    <property type="match status" value="1"/>
</dbReference>
<evidence type="ECO:0000256" key="4">
    <source>
        <dbReference type="SAM" id="MobiDB-lite"/>
    </source>
</evidence>
<feature type="region of interest" description="Disordered" evidence="4">
    <location>
        <begin position="38"/>
        <end position="61"/>
    </location>
</feature>
<dbReference type="PANTHER" id="PTHR41237">
    <property type="entry name" value="37S RIBOSOMAL PROTEIN MRP21, MITOCHONDRIAL"/>
    <property type="match status" value="1"/>
</dbReference>
<keyword evidence="2" id="KW-0689">Ribosomal protein</keyword>
<evidence type="ECO:0000256" key="3">
    <source>
        <dbReference type="ARBA" id="ARBA00023274"/>
    </source>
</evidence>
<sequence>MLLTLTQRLLPRASCRCFTSRVPASGYSVKDPLYSKPRTGSAYNDLQIPNPDGNSTRSDTEGTWDNQVADHIVGSNHESAADRWRQMSRNLVPNLQRRPPADAYTGRSVRVKGTNFSEAVRNFEKILSYNQVRRTVFATERHEKKGVKRRRIKSQQWRKHFAQQVRNNVKLVHKIRRRGA</sequence>